<gene>
    <name evidence="1" type="ORF">DWB85_00005</name>
</gene>
<protein>
    <submittedName>
        <fullName evidence="1">Uncharacterized protein</fullName>
    </submittedName>
</protein>
<keyword evidence="2" id="KW-1185">Reference proteome</keyword>
<evidence type="ECO:0000313" key="1">
    <source>
        <dbReference type="EMBL" id="RLQ23581.1"/>
    </source>
</evidence>
<dbReference type="Proteomes" id="UP000265509">
    <property type="component" value="Unassembled WGS sequence"/>
</dbReference>
<dbReference type="EMBL" id="QRAN01000001">
    <property type="protein sequence ID" value="RLQ23581.1"/>
    <property type="molecule type" value="Genomic_DNA"/>
</dbReference>
<feature type="non-terminal residue" evidence="1">
    <location>
        <position position="1"/>
    </location>
</feature>
<dbReference type="Gene3D" id="2.60.40.3440">
    <property type="match status" value="1"/>
</dbReference>
<reference evidence="1 2" key="1">
    <citation type="submission" date="2018-07" db="EMBL/GenBank/DDBJ databases">
        <title>Halioglobus sp. genome submission.</title>
        <authorList>
            <person name="Ye M.-Q."/>
            <person name="Du Z.-J."/>
        </authorList>
    </citation>
    <scope>NUCLEOTIDE SEQUENCE [LARGE SCALE GENOMIC DNA]</scope>
    <source>
        <strain evidence="1 2">U0301</strain>
    </source>
</reference>
<accession>A0A3L7E4U0</accession>
<comment type="caution">
    <text evidence="1">The sequence shown here is derived from an EMBL/GenBank/DDBJ whole genome shotgun (WGS) entry which is preliminary data.</text>
</comment>
<name>A0A3L7E4U0_9GAMM</name>
<proteinExistence type="predicted"/>
<dbReference type="Pfam" id="PF17963">
    <property type="entry name" value="Big_9"/>
    <property type="match status" value="1"/>
</dbReference>
<evidence type="ECO:0000313" key="2">
    <source>
        <dbReference type="Proteomes" id="UP000265509"/>
    </source>
</evidence>
<dbReference type="AlphaFoldDB" id="A0A3L7E4U0"/>
<organism evidence="1 2">
    <name type="scientific">Seongchinamella sediminis</name>
    <dbReference type="NCBI Taxonomy" id="2283635"/>
    <lineage>
        <taxon>Bacteria</taxon>
        <taxon>Pseudomonadati</taxon>
        <taxon>Pseudomonadota</taxon>
        <taxon>Gammaproteobacteria</taxon>
        <taxon>Cellvibrionales</taxon>
        <taxon>Halieaceae</taxon>
        <taxon>Seongchinamella</taxon>
    </lineage>
</organism>
<dbReference type="RefSeq" id="WP_162845935.1">
    <property type="nucleotide sequence ID" value="NZ_QRAN01000001.1"/>
</dbReference>
<sequence>ANDDGATDDRMEIAEDSAAVLIDVLANDDAFGADGPAAVGSVVISSQAGKGVAVWDAVEGQVSYTPNQGAEGNDQFSYTITDADGDQSTATVYLDIAADSVPTVSVVDSQVDEEGLADGSNPNPALLTTSGDFGIATGNDTLQSLVIDGVDVTAADNVTGIDVVGDYGTLNVTFDGSTYRWAYTLADNTLDHPTNPGDSTAEGIFDDFNVVVTVSSTTSTWW</sequence>